<organism evidence="1 2">
    <name type="scientific">Dactylellina haptotyla (strain CBS 200.50)</name>
    <name type="common">Nematode-trapping fungus</name>
    <name type="synonym">Monacrosporium haptotylum</name>
    <dbReference type="NCBI Taxonomy" id="1284197"/>
    <lineage>
        <taxon>Eukaryota</taxon>
        <taxon>Fungi</taxon>
        <taxon>Dikarya</taxon>
        <taxon>Ascomycota</taxon>
        <taxon>Pezizomycotina</taxon>
        <taxon>Orbiliomycetes</taxon>
        <taxon>Orbiliales</taxon>
        <taxon>Orbiliaceae</taxon>
        <taxon>Dactylellina</taxon>
    </lineage>
</organism>
<keyword evidence="2" id="KW-1185">Reference proteome</keyword>
<dbReference type="InterPro" id="IPR037151">
    <property type="entry name" value="AlkB-like_sf"/>
</dbReference>
<dbReference type="EMBL" id="AQGS01000009">
    <property type="protein sequence ID" value="EPS45655.1"/>
    <property type="molecule type" value="Genomic_DNA"/>
</dbReference>
<evidence type="ECO:0000313" key="2">
    <source>
        <dbReference type="Proteomes" id="UP000015100"/>
    </source>
</evidence>
<evidence type="ECO:0000313" key="1">
    <source>
        <dbReference type="EMBL" id="EPS45655.1"/>
    </source>
</evidence>
<dbReference type="AlphaFoldDB" id="S8ARP6"/>
<reference evidence="2" key="2">
    <citation type="submission" date="2013-04" db="EMBL/GenBank/DDBJ databases">
        <title>Genomic mechanisms accounting for the adaptation to parasitism in nematode-trapping fungi.</title>
        <authorList>
            <person name="Ahren D.G."/>
        </authorList>
    </citation>
    <scope>NUCLEOTIDE SEQUENCE [LARGE SCALE GENOMIC DNA]</scope>
    <source>
        <strain evidence="2">CBS 200.50</strain>
    </source>
</reference>
<reference evidence="1 2" key="1">
    <citation type="journal article" date="2013" name="PLoS Genet.">
        <title>Genomic mechanisms accounting for the adaptation to parasitism in nematode-trapping fungi.</title>
        <authorList>
            <person name="Meerupati T."/>
            <person name="Andersson K.M."/>
            <person name="Friman E."/>
            <person name="Kumar D."/>
            <person name="Tunlid A."/>
            <person name="Ahren D."/>
        </authorList>
    </citation>
    <scope>NUCLEOTIDE SEQUENCE [LARGE SCALE GENOMIC DNA]</scope>
    <source>
        <strain evidence="1 2">CBS 200.50</strain>
    </source>
</reference>
<accession>S8ARP6</accession>
<name>S8ARP6_DACHA</name>
<evidence type="ECO:0008006" key="3">
    <source>
        <dbReference type="Google" id="ProtNLM"/>
    </source>
</evidence>
<dbReference type="Proteomes" id="UP000015100">
    <property type="component" value="Unassembled WGS sequence"/>
</dbReference>
<proteinExistence type="predicted"/>
<sequence length="262" mass="29824">MSFQTYHIPSLNTHDDPSSPANLFSLIYDSVQWEQFSKGRQIAIISRPENDLTPLVRTTTVYQTPSQPFTAIHETIVDEIRKASGIDTLSLNHAMMEIYDSRYTTMGFHTDQGLDLADDSYICLFSCYEQGADDFPRVLTVRNKESGEEFEVLMEHHSAIVFSTAANKSHVHKIEGKNLPRGYENRWMGVTLRLAKSHVRFVDGVAYLVSGGEEMGELAIATDSEKGAFFRYKGMENREVDYEYPDIRYTISPSDRMPAVQR</sequence>
<dbReference type="SUPFAM" id="SSF51197">
    <property type="entry name" value="Clavaminate synthase-like"/>
    <property type="match status" value="1"/>
</dbReference>
<dbReference type="Gene3D" id="2.60.120.590">
    <property type="entry name" value="Alpha-ketoglutarate-dependent dioxygenase AlkB-like"/>
    <property type="match status" value="1"/>
</dbReference>
<protein>
    <recommendedName>
        <fullName evidence="3">Fe2OG dioxygenase domain-containing protein</fullName>
    </recommendedName>
</protein>
<dbReference type="HOGENOM" id="CLU_1103202_0_0_1"/>
<dbReference type="OrthoDB" id="3584678at2759"/>
<comment type="caution">
    <text evidence="1">The sequence shown here is derived from an EMBL/GenBank/DDBJ whole genome shotgun (WGS) entry which is preliminary data.</text>
</comment>
<gene>
    <name evidence="1" type="ORF">H072_345</name>
</gene>